<protein>
    <submittedName>
        <fullName evidence="1">Uncharacterized protein</fullName>
    </submittedName>
</protein>
<reference evidence="1 2" key="1">
    <citation type="journal article" date="2019" name="Sci. Rep.">
        <title>Orb-weaving spider Araneus ventricosus genome elucidates the spidroin gene catalogue.</title>
        <authorList>
            <person name="Kono N."/>
            <person name="Nakamura H."/>
            <person name="Ohtoshi R."/>
            <person name="Moran D.A.P."/>
            <person name="Shinohara A."/>
            <person name="Yoshida Y."/>
            <person name="Fujiwara M."/>
            <person name="Mori M."/>
            <person name="Tomita M."/>
            <person name="Arakawa K."/>
        </authorList>
    </citation>
    <scope>NUCLEOTIDE SEQUENCE [LARGE SCALE GENOMIC DNA]</scope>
</reference>
<keyword evidence="2" id="KW-1185">Reference proteome</keyword>
<name>A0A4Y2TE32_ARAVE</name>
<dbReference type="EMBL" id="BGPR01027267">
    <property type="protein sequence ID" value="GBN97659.1"/>
    <property type="molecule type" value="Genomic_DNA"/>
</dbReference>
<evidence type="ECO:0000313" key="2">
    <source>
        <dbReference type="Proteomes" id="UP000499080"/>
    </source>
</evidence>
<dbReference type="Proteomes" id="UP000499080">
    <property type="component" value="Unassembled WGS sequence"/>
</dbReference>
<sequence>MSFYITCPSDGSLDFHPENTLSHYFTKLPSPVDLTGEWEVGIVEFIYPRMWNNVTNDSNYYEYNLGNGVIKSGRIACGYYETPIDILNALPKHVKIQMNYNKHSKKVKLQLSNGATLKLSDRLSENLGFVPGEVLGENVVRDTTYAIESPFIADPNIDLYLLYIYTDIIQPEMVGGVFAPLLRIVTVKGKDGDMIHEIFDRPHYCPVSRKNFQSIIIRNSYKDPHTGRFIDRGKLMSARSFEGMYTQQLEMDYLIISVPSEKVQSPEEIFKVSTVNFPIFNQEQGAVWEAA</sequence>
<accession>A0A4Y2TE32</accession>
<dbReference type="AlphaFoldDB" id="A0A4Y2TE32"/>
<evidence type="ECO:0000313" key="1">
    <source>
        <dbReference type="EMBL" id="GBN97659.1"/>
    </source>
</evidence>
<proteinExistence type="predicted"/>
<gene>
    <name evidence="1" type="ORF">AVEN_102133_1</name>
</gene>
<dbReference type="OrthoDB" id="9973206at2759"/>
<comment type="caution">
    <text evidence="1">The sequence shown here is derived from an EMBL/GenBank/DDBJ whole genome shotgun (WGS) entry which is preliminary data.</text>
</comment>
<organism evidence="1 2">
    <name type="scientific">Araneus ventricosus</name>
    <name type="common">Orbweaver spider</name>
    <name type="synonym">Epeira ventricosa</name>
    <dbReference type="NCBI Taxonomy" id="182803"/>
    <lineage>
        <taxon>Eukaryota</taxon>
        <taxon>Metazoa</taxon>
        <taxon>Ecdysozoa</taxon>
        <taxon>Arthropoda</taxon>
        <taxon>Chelicerata</taxon>
        <taxon>Arachnida</taxon>
        <taxon>Araneae</taxon>
        <taxon>Araneomorphae</taxon>
        <taxon>Entelegynae</taxon>
        <taxon>Araneoidea</taxon>
        <taxon>Araneidae</taxon>
        <taxon>Araneus</taxon>
    </lineage>
</organism>